<accession>A0A074Z9R0</accession>
<feature type="region of interest" description="Disordered" evidence="1">
    <location>
        <begin position="2680"/>
        <end position="2811"/>
    </location>
</feature>
<keyword evidence="3" id="KW-1185">Reference proteome</keyword>
<protein>
    <submittedName>
        <fullName evidence="2">Uncharacterized protein</fullName>
    </submittedName>
</protein>
<evidence type="ECO:0000313" key="3">
    <source>
        <dbReference type="Proteomes" id="UP000054324"/>
    </source>
</evidence>
<feature type="compositionally biased region" description="Low complexity" evidence="1">
    <location>
        <begin position="184"/>
        <end position="195"/>
    </location>
</feature>
<feature type="region of interest" description="Disordered" evidence="1">
    <location>
        <begin position="121"/>
        <end position="200"/>
    </location>
</feature>
<feature type="compositionally biased region" description="Basic residues" evidence="1">
    <location>
        <begin position="2723"/>
        <end position="2742"/>
    </location>
</feature>
<feature type="compositionally biased region" description="Basic and acidic residues" evidence="1">
    <location>
        <begin position="2636"/>
        <end position="2650"/>
    </location>
</feature>
<feature type="region of interest" description="Disordered" evidence="1">
    <location>
        <begin position="2577"/>
        <end position="2602"/>
    </location>
</feature>
<feature type="region of interest" description="Disordered" evidence="1">
    <location>
        <begin position="2623"/>
        <end position="2660"/>
    </location>
</feature>
<feature type="compositionally biased region" description="Basic and acidic residues" evidence="1">
    <location>
        <begin position="2350"/>
        <end position="2368"/>
    </location>
</feature>
<feature type="compositionally biased region" description="Basic and acidic residues" evidence="1">
    <location>
        <begin position="2704"/>
        <end position="2714"/>
    </location>
</feature>
<sequence>MCCTQAASSFSCSSVYTHLTISPTSGVLYTPDETTLLISFHLGSSQHRIWLKIRKKIVQLLVLNYRATSEGSTRLRIPPCYPSLDRGCREAEVGFEPQTFRSLKQLKVFSSSDTIPPPWMLKVNESNPLKCPSSEKSWSTLDDTQLSPQSDGPAMDTRSHVDDPRFIGTDTGTESERSHSGMMLDQSQSDSSLSQTTAAPRRNSIFEEVLAELNAFAEDVLTKEETHQSSSPVQHQRSDRCKGILRKLSMLCDDEEEDEGEDDIQEVRSSSRGSQSVHITDAVEAIQHPLPVSCRVPSPVRLLVCYFEILSELDEFVRDRERTLWPRYKQWANLVDLSAALLRMISVPGRKDQGRDIPTEEATCVFGLRVLTCLRDTILMSPVTLHRCLRLRNPGARSDEARRVLRVYMHRIETTLEEHRCWLARLAEQELSLEQPTPPSIEQIAQIYSQRLVALHTELMTRLSSTPCPPNKDINAIGDTSKYSPESIPSADVWDCLISWCIRQSRFLKRYLAEPWYPVDNWKRDITESPDQKNLMDWCQSEIDEWHKAEQFLKDQFVTITRIADRVQFMAPKQCSSPVVSNLLEELHSLVDQALDRATQINFLRQMCTLPNGLLGLIQHIQELEQQVHSFTLTNPDGPSRTEVELRIRQLQHRLSIECAFIVRLSSLISTSVHSDEAGIHPYDACWFTVWTNRISEAYQNLVQNWDSRVKSQRMEVLCQAFKAWIKCAEECLTAISFGVRPYTPNNLLQDSNHFPLLWCLLCDADLLLETVWHLENSPALEANGSLTKTMIPNEFSSRLGEIRRQVEFVLAGCRQNATLIPTLLQRLEQSLRNSKTEPVLSLMNVAVNGEYQKEIKVDGLRTLVYRLSDCERHWERRLQLTQRMLNLVGGPEYGNSECIQRWSASLCLRRDRLVKVLAGLQRIRRTSELVEVERFPLRLLSSFEVRFVREETLRREQVFLEALRFGLDELRVESKIVTDSLSVFDPQGSSSNSLCTTLEELKHLFSRMVHDPRLGQSSSVSMPRDKFTTHIQTQLQEADKFYETVSLIVRSDWELTANSDQCQFQCSLLSNTSGEMNRANKSIRNRLRILAIKRLKLLVSEWRDWKAKCTPLKLSPYTAGFSWTPISFSIKHMQGFSEQDSSPLMALAEEQESCLKIQLESLQQSSMDDGFAPQMHNDLHERGCSCPQTEIDSILDDVQTQLDGADALDLFAIEKLLYILFSVQKPAESEDPSVDRSEDMQNRAVEILQSLWCRTLSSPDQHCLVDEYFRSKKVILTESLPGEISEEKSTFQVSVNEREKIILDFKVMDTMLSTLQQAVNMVPPGTCESPLQWLDSIRPTWERVRTDVLSEPQVCCQNTQHALADILSGVEDRVDLATQLLPIDSEFGQDRLQQAYRHLELACWLYEKQGHPDNSGHQNQVGTVSSSKIKQLGQRIGLVENSLHCYQALNALFEEIVGADELQPAVLEMNLVKLDVLEAQLDNLLSAVNSTAKKRQPDQTPQARNFSERLSSKQIQLIRHILFNRLHYHEFLVSAPVRRHQRLNYSLLQVDNCLDLVVHQLRRFLDVRQPEHPSATYALLLRLPNDACIAQLPPQLTFLDQYCEEVRSCISEKPITYPLHLRELGRVEQYPEDDGTSAYVADLMRQIASSLLDRAQIGEYAKGLRDWSEKLHDLVRALSDHVRELVDTQKQLRSALPNLTGLHLGELAEAVAILEVRADADRSGQSGLHSTTQGLLAQHIKNAGRRLMELETGLEHSSECTRVLLLLSQGAKHWKKPSLEDRRVSLREDYEHSFVCQQLRSAWSRLAQLGDRLGRIQAGLPARSFLNESIGTSFNGATDVKSIPDVRSPAQFSKTSFEPSSRLNAEELRRKRLNLRDLLGSHSCVYPECKRAREEWATCRTVVSKEQLSMDAQVRQVFIELVHFYARLRKDLIEHREPAGIEDTRSSHSAIRVKWHCNTSMTECYENLMERVRQLSACELPQVVKLRAKAKSLEQLWVGPRGESSQLELKRLGSGSENGRDVLDHDFVKSLNGRSSVSSTESSSDIHIHLGDHLEGERLLNGTHSTRTTATLHLAQADRSEQAIDFTQAPISVRRLACPAQLASASIGAEDSMFSVIGDVSEASSNLSVSGLNNPVDDGERMQEKNHSAWVTEPSHHLAVHNGSSKTTEKHLAKQDQAMEMDQPFASVRKSDESRVKTSFLSVEHKEFTFSVDIKYATGESVLDSSNPSGEHHAECMLNGDRSAQIAEAPHSEEAGVVALGKTSEDTDDGQKSAPLWGFDGLKSGSDTDDGQKSAPLWGFDGLKSGSGFRSVCNELPTLPADTKMALSPSDDQFGIQRLLSGNRSQSQLKRDKDKPIYRTPEQRSEQEQETGVDQNPAPFGIADDLKSPPALSPVDLKENVDPVKVNISGAPGDEKSPAVDTPTSLLNAARQAQLMKSYLTKHRRDKRRHRKQQKNSENTVAFIGTTENRQNGHATTERGRVDSQQTVSVHDRPQVKPFVSTEVHIELLTQTPPGTYEVSRIASRTNSSASEEAGSNPLPDEELNHLDESSQIHPAVSASSPFSNLMVPEVRNGLEHSTKQSHQPLRSLFPQPLASSTPSYPASDLLPAPVNGLGMRPALQPTAVQSSNENGVAEESRTPEKETDKDLIRSGNGMPIKQSTVPTVVMDGMPTTRAQITHHARRTQTDTPLPITQENSQSINTETKEDYGRNDTEWITVQRDIHRKRTKSKKPRAKTPKKASKIQPEKFKNDDAETKPRLAGQTIIPLNTQLAAGKGETKEAQKQPNSPNTKDIPDGTTYTQEKHPQQHIKQTMEKLNQLQKTV</sequence>
<feature type="compositionally biased region" description="Polar residues" evidence="1">
    <location>
        <begin position="2687"/>
        <end position="2703"/>
    </location>
</feature>
<feature type="compositionally biased region" description="Acidic residues" evidence="1">
    <location>
        <begin position="255"/>
        <end position="264"/>
    </location>
</feature>
<feature type="region of interest" description="Disordered" evidence="1">
    <location>
        <begin position="2522"/>
        <end position="2545"/>
    </location>
</feature>
<gene>
    <name evidence="2" type="ORF">T265_14893</name>
</gene>
<feature type="region of interest" description="Disordered" evidence="1">
    <location>
        <begin position="2471"/>
        <end position="2491"/>
    </location>
</feature>
<evidence type="ECO:0000256" key="1">
    <source>
        <dbReference type="SAM" id="MobiDB-lite"/>
    </source>
</evidence>
<feature type="compositionally biased region" description="Polar residues" evidence="1">
    <location>
        <begin position="134"/>
        <end position="150"/>
    </location>
</feature>
<feature type="region of interest" description="Disordered" evidence="1">
    <location>
        <begin position="2263"/>
        <end position="2294"/>
    </location>
</feature>
<feature type="non-terminal residue" evidence="2">
    <location>
        <position position="2824"/>
    </location>
</feature>
<dbReference type="GeneID" id="20329059"/>
<dbReference type="RefSeq" id="XP_009173970.1">
    <property type="nucleotide sequence ID" value="XM_009175706.1"/>
</dbReference>
<reference evidence="2 3" key="1">
    <citation type="submission" date="2013-11" db="EMBL/GenBank/DDBJ databases">
        <title>Opisthorchis viverrini - life in the bile duct.</title>
        <authorList>
            <person name="Young N.D."/>
            <person name="Nagarajan N."/>
            <person name="Lin S.J."/>
            <person name="Korhonen P.K."/>
            <person name="Jex A.R."/>
            <person name="Hall R.S."/>
            <person name="Safavi-Hemami H."/>
            <person name="Kaewkong W."/>
            <person name="Bertrand D."/>
            <person name="Gao S."/>
            <person name="Seet Q."/>
            <person name="Wongkham S."/>
            <person name="Teh B.T."/>
            <person name="Wongkham C."/>
            <person name="Intapan P.M."/>
            <person name="Maleewong W."/>
            <person name="Yang X."/>
            <person name="Hu M."/>
            <person name="Wang Z."/>
            <person name="Hofmann A."/>
            <person name="Sternberg P.W."/>
            <person name="Tan P."/>
            <person name="Wang J."/>
            <person name="Gasser R.B."/>
        </authorList>
    </citation>
    <scope>NUCLEOTIDE SEQUENCE [LARGE SCALE GENOMIC DNA]</scope>
</reference>
<feature type="compositionally biased region" description="Basic and acidic residues" evidence="1">
    <location>
        <begin position="2745"/>
        <end position="2758"/>
    </location>
</feature>
<feature type="region of interest" description="Disordered" evidence="1">
    <location>
        <begin position="255"/>
        <end position="275"/>
    </location>
</feature>
<dbReference type="CTD" id="20329059"/>
<name>A0A074Z9R0_OPIVI</name>
<feature type="region of interest" description="Disordered" evidence="1">
    <location>
        <begin position="2341"/>
        <end position="2400"/>
    </location>
</feature>
<dbReference type="KEGG" id="ovi:T265_14893"/>
<evidence type="ECO:0000313" key="2">
    <source>
        <dbReference type="EMBL" id="KER22307.1"/>
    </source>
</evidence>
<proteinExistence type="predicted"/>
<dbReference type="Proteomes" id="UP000054324">
    <property type="component" value="Unassembled WGS sequence"/>
</dbReference>
<organism evidence="2 3">
    <name type="scientific">Opisthorchis viverrini</name>
    <name type="common">Southeast Asian liver fluke</name>
    <dbReference type="NCBI Taxonomy" id="6198"/>
    <lineage>
        <taxon>Eukaryota</taxon>
        <taxon>Metazoa</taxon>
        <taxon>Spiralia</taxon>
        <taxon>Lophotrochozoa</taxon>
        <taxon>Platyhelminthes</taxon>
        <taxon>Trematoda</taxon>
        <taxon>Digenea</taxon>
        <taxon>Opisthorchiida</taxon>
        <taxon>Opisthorchiata</taxon>
        <taxon>Opisthorchiidae</taxon>
        <taxon>Opisthorchis</taxon>
    </lineage>
</organism>
<dbReference type="OrthoDB" id="6264119at2759"/>
<dbReference type="EMBL" id="KL596907">
    <property type="protein sequence ID" value="KER22307.1"/>
    <property type="molecule type" value="Genomic_DNA"/>
</dbReference>